<dbReference type="PANTHER" id="PTHR12268">
    <property type="entry name" value="E3 UBIQUITIN-PROTEIN LIGASE KCMF1"/>
    <property type="match status" value="1"/>
</dbReference>
<dbReference type="InterPro" id="IPR043145">
    <property type="entry name" value="Znf_ZZ_sf"/>
</dbReference>
<dbReference type="InterPro" id="IPR000433">
    <property type="entry name" value="Znf_ZZ"/>
</dbReference>
<dbReference type="GO" id="GO:0005886">
    <property type="term" value="C:plasma membrane"/>
    <property type="evidence" value="ECO:0007669"/>
    <property type="project" value="TreeGrafter"/>
</dbReference>
<feature type="domain" description="ZZ-type" evidence="12">
    <location>
        <begin position="258"/>
        <end position="314"/>
    </location>
</feature>
<dbReference type="Pfam" id="PF09069">
    <property type="entry name" value="EF-hand_3"/>
    <property type="match status" value="1"/>
</dbReference>
<evidence type="ECO:0000256" key="10">
    <source>
        <dbReference type="SAM" id="Coils"/>
    </source>
</evidence>
<organism evidence="13 14">
    <name type="scientific">Petromyzon marinus</name>
    <name type="common">Sea lamprey</name>
    <dbReference type="NCBI Taxonomy" id="7757"/>
    <lineage>
        <taxon>Eukaryota</taxon>
        <taxon>Metazoa</taxon>
        <taxon>Chordata</taxon>
        <taxon>Craniata</taxon>
        <taxon>Vertebrata</taxon>
        <taxon>Cyclostomata</taxon>
        <taxon>Hyperoartia</taxon>
        <taxon>Petromyzontiformes</taxon>
        <taxon>Petromyzontidae</taxon>
        <taxon>Petromyzon</taxon>
    </lineage>
</organism>
<sequence>MADRRQLFTEMRAQNFDAIRLSTYRAACKLRFVQKRCSLHLVDTWSLLEVFREQGLAGRADGTVTTGAMAPSGSGGSSGGDGGVGSGVGGGGVGVDMSVAQLERLVLSLYVQLNKKLSSQQQLSAEACSGLLLSFLLAALDSEGLEKVTTFSVKVTLATMCGGKIVDKLRYLFSELSDGSGVLMWSRFDRFLQDVLALPTAVFEGPSFGYNAQTARACFPNPRVTQSIFLDALMSEPPPQCLAWLPLIHRLCSAENVFHPVECSFCHSESMLGFRYRCQQCRSYQLCQDCFWRGQASSTHSNQHQMKEYTSWKSPAKKLGAAISKTLGCVSGRENSHALYPESPDNGAETTHVGLPWSHSSAMDGVVPSSNRSSVLMAESPGRSDDEHHLIARYAARLAAEDNRALAAGEISPLSMDVNKHQRQLIAELESRNREILQEIQRLRVEHERASRAPAPPDRDHHSPALLTELRLLRQRKEELERRMSALQENRRELVQQLDSLMKLLKTQGSGSPRSSPGHTASRPIPTPIRTPSCGSSPAHTPQEPPPSPGGDPHTPPFSQGFRRNLCNDLLVAADSIASTMTSLVRELDSDISGDEDDGGFFPAARDRDPIRRQSGGGRREWEPPPHGGGLPSPPSPDLIILAPSSARRHLGGSGAPHCVQDEGLAAPSPRGAGEGCAGGEPLKHRVAPANSPLPLTQALVSSSGQDEDLASGSSAGQHNSGGGGGGGGGGDEGGRVRRSLVQ</sequence>
<evidence type="ECO:0000256" key="11">
    <source>
        <dbReference type="SAM" id="MobiDB-lite"/>
    </source>
</evidence>
<dbReference type="PANTHER" id="PTHR12268:SF27">
    <property type="entry name" value="DYSTROBREVIN, ISOFORM F"/>
    <property type="match status" value="1"/>
</dbReference>
<dbReference type="PIRSF" id="PIRSF038204">
    <property type="entry name" value="Distrobrevin"/>
    <property type="match status" value="1"/>
</dbReference>
<dbReference type="InterPro" id="IPR017432">
    <property type="entry name" value="Distrobrevin"/>
</dbReference>
<accession>A0AAJ7T257</accession>
<reference evidence="14" key="1">
    <citation type="submission" date="2025-08" db="UniProtKB">
        <authorList>
            <consortium name="RefSeq"/>
        </authorList>
    </citation>
    <scope>IDENTIFICATION</scope>
    <source>
        <tissue evidence="14">Sperm</tissue>
    </source>
</reference>
<dbReference type="GO" id="GO:0045202">
    <property type="term" value="C:synapse"/>
    <property type="evidence" value="ECO:0007669"/>
    <property type="project" value="TreeGrafter"/>
</dbReference>
<name>A0AAJ7T257_PETMA</name>
<dbReference type="PROSITE" id="PS01357">
    <property type="entry name" value="ZF_ZZ_1"/>
    <property type="match status" value="1"/>
</dbReference>
<gene>
    <name evidence="14" type="primary">LOC116941714</name>
</gene>
<evidence type="ECO:0000256" key="5">
    <source>
        <dbReference type="ARBA" id="ARBA00022771"/>
    </source>
</evidence>
<dbReference type="RefSeq" id="XP_032808951.1">
    <property type="nucleotide sequence ID" value="XM_032953060.1"/>
</dbReference>
<dbReference type="Proteomes" id="UP001318040">
    <property type="component" value="Chromosome 12"/>
</dbReference>
<dbReference type="GO" id="GO:0008270">
    <property type="term" value="F:zinc ion binding"/>
    <property type="evidence" value="ECO:0007669"/>
    <property type="project" value="UniProtKB-KW"/>
</dbReference>
<dbReference type="SMART" id="SM00291">
    <property type="entry name" value="ZnF_ZZ"/>
    <property type="match status" value="1"/>
</dbReference>
<comment type="similarity">
    <text evidence="2 8">Belongs to the dystrophin family. Dystrobrevin subfamily.</text>
</comment>
<feature type="coiled-coil region" evidence="10">
    <location>
        <begin position="419"/>
        <end position="504"/>
    </location>
</feature>
<feature type="compositionally biased region" description="Polar residues" evidence="11">
    <location>
        <begin position="507"/>
        <end position="519"/>
    </location>
</feature>
<dbReference type="PROSITE" id="PS50135">
    <property type="entry name" value="ZF_ZZ_2"/>
    <property type="match status" value="1"/>
</dbReference>
<dbReference type="Pfam" id="PF00569">
    <property type="entry name" value="ZZ"/>
    <property type="match status" value="1"/>
</dbReference>
<evidence type="ECO:0000259" key="12">
    <source>
        <dbReference type="PROSITE" id="PS50135"/>
    </source>
</evidence>
<protein>
    <recommendedName>
        <fullName evidence="8">Dystrobrevin</fullName>
    </recommendedName>
</protein>
<keyword evidence="3 8" id="KW-0963">Cytoplasm</keyword>
<dbReference type="SUPFAM" id="SSF47473">
    <property type="entry name" value="EF-hand"/>
    <property type="match status" value="3"/>
</dbReference>
<evidence type="ECO:0000256" key="3">
    <source>
        <dbReference type="ARBA" id="ARBA00022490"/>
    </source>
</evidence>
<dbReference type="AlphaFoldDB" id="A0AAJ7T257"/>
<dbReference type="SUPFAM" id="SSF57850">
    <property type="entry name" value="RING/U-box"/>
    <property type="match status" value="1"/>
</dbReference>
<feature type="compositionally biased region" description="Basic and acidic residues" evidence="11">
    <location>
        <begin position="605"/>
        <end position="624"/>
    </location>
</feature>
<keyword evidence="4" id="KW-0479">Metal-binding</keyword>
<evidence type="ECO:0000256" key="9">
    <source>
        <dbReference type="PROSITE-ProRule" id="PRU00228"/>
    </source>
</evidence>
<dbReference type="InterPro" id="IPR050774">
    <property type="entry name" value="KCMF1/Dystrophin"/>
</dbReference>
<dbReference type="Gene3D" id="1.10.238.10">
    <property type="entry name" value="EF-hand"/>
    <property type="match status" value="2"/>
</dbReference>
<evidence type="ECO:0000313" key="14">
    <source>
        <dbReference type="RefSeq" id="XP_032808951.1"/>
    </source>
</evidence>
<proteinExistence type="inferred from homology"/>
<feature type="region of interest" description="Disordered" evidence="11">
    <location>
        <begin position="62"/>
        <end position="83"/>
    </location>
</feature>
<dbReference type="FunFam" id="3.30.60.90:FF:000002">
    <property type="entry name" value="Dystrobrevin alpha"/>
    <property type="match status" value="1"/>
</dbReference>
<evidence type="ECO:0000313" key="13">
    <source>
        <dbReference type="Proteomes" id="UP001318040"/>
    </source>
</evidence>
<feature type="compositionally biased region" description="Gly residues" evidence="11">
    <location>
        <begin position="720"/>
        <end position="732"/>
    </location>
</feature>
<keyword evidence="13" id="KW-1185">Reference proteome</keyword>
<feature type="compositionally biased region" description="Gly residues" evidence="11">
    <location>
        <begin position="73"/>
        <end position="83"/>
    </location>
</feature>
<dbReference type="InterPro" id="IPR015154">
    <property type="entry name" value="EF-hand_dom_typ2"/>
</dbReference>
<keyword evidence="6" id="KW-0862">Zinc</keyword>
<feature type="compositionally biased region" description="Acidic residues" evidence="11">
    <location>
        <begin position="590"/>
        <end position="599"/>
    </location>
</feature>
<dbReference type="GO" id="GO:0099536">
    <property type="term" value="P:synaptic signaling"/>
    <property type="evidence" value="ECO:0007669"/>
    <property type="project" value="TreeGrafter"/>
</dbReference>
<feature type="region of interest" description="Disordered" evidence="11">
    <location>
        <begin position="590"/>
        <end position="743"/>
    </location>
</feature>
<dbReference type="Pfam" id="PF09068">
    <property type="entry name" value="EF-hand_2"/>
    <property type="match status" value="2"/>
</dbReference>
<dbReference type="InterPro" id="IPR011992">
    <property type="entry name" value="EF-hand-dom_pair"/>
</dbReference>
<feature type="region of interest" description="Disordered" evidence="11">
    <location>
        <begin position="507"/>
        <end position="562"/>
    </location>
</feature>
<evidence type="ECO:0000256" key="4">
    <source>
        <dbReference type="ARBA" id="ARBA00022723"/>
    </source>
</evidence>
<dbReference type="Gene3D" id="3.30.60.90">
    <property type="match status" value="1"/>
</dbReference>
<comment type="subcellular location">
    <subcellularLocation>
        <location evidence="1 8">Cytoplasm</location>
    </subcellularLocation>
</comment>
<evidence type="ECO:0000256" key="8">
    <source>
        <dbReference type="PIRNR" id="PIRNR038204"/>
    </source>
</evidence>
<evidence type="ECO:0000256" key="2">
    <source>
        <dbReference type="ARBA" id="ARBA00009563"/>
    </source>
</evidence>
<evidence type="ECO:0000256" key="7">
    <source>
        <dbReference type="ARBA" id="ARBA00023054"/>
    </source>
</evidence>
<dbReference type="GO" id="GO:0005737">
    <property type="term" value="C:cytoplasm"/>
    <property type="evidence" value="ECO:0007669"/>
    <property type="project" value="UniProtKB-SubCell"/>
</dbReference>
<dbReference type="InterPro" id="IPR015153">
    <property type="entry name" value="EF-hand_dom_typ1"/>
</dbReference>
<keyword evidence="7 10" id="KW-0175">Coiled coil</keyword>
<feature type="compositionally biased region" description="Pro residues" evidence="11">
    <location>
        <begin position="543"/>
        <end position="556"/>
    </location>
</feature>
<evidence type="ECO:0000256" key="6">
    <source>
        <dbReference type="ARBA" id="ARBA00022833"/>
    </source>
</evidence>
<evidence type="ECO:0000256" key="1">
    <source>
        <dbReference type="ARBA" id="ARBA00004496"/>
    </source>
</evidence>
<keyword evidence="5 9" id="KW-0863">Zinc-finger</keyword>
<dbReference type="CDD" id="cd02334">
    <property type="entry name" value="ZZ_dystrophin"/>
    <property type="match status" value="1"/>
</dbReference>
<dbReference type="Gene3D" id="6.10.140.70">
    <property type="match status" value="1"/>
</dbReference>